<dbReference type="EMBL" id="JAVIDL010000001">
    <property type="protein sequence ID" value="MDQ8934253.1"/>
    <property type="molecule type" value="Genomic_DNA"/>
</dbReference>
<comment type="caution">
    <text evidence="2">The sequence shown here is derived from an EMBL/GenBank/DDBJ whole genome shotgun (WGS) entry which is preliminary data.</text>
</comment>
<keyword evidence="1" id="KW-0472">Membrane</keyword>
<name>A0AAW8J3K8_9GAMM</name>
<accession>A0AAW8J3K8</accession>
<feature type="transmembrane region" description="Helical" evidence="1">
    <location>
        <begin position="30"/>
        <end position="51"/>
    </location>
</feature>
<sequence>MLNQLKMTRLDTEIMIDLQINAAPFKNRILLSRIVLIILAIVFLYFAYGFYLEHEGIWVFALILGYLFCYYEYRKNKNWINHAKESFLISKNNLKISKYCAGKLVSVVDIDTQKIIQITYAPCVSATYPYLPNKQDGNIHIHSTQEGCSFGIGLSKDEAESFVIQLRSLIMEFQQPYHFIFLPHVHLKSDEIN</sequence>
<evidence type="ECO:0000256" key="1">
    <source>
        <dbReference type="SAM" id="Phobius"/>
    </source>
</evidence>
<organism evidence="2 3">
    <name type="scientific">Acinetobacter rudis</name>
    <dbReference type="NCBI Taxonomy" id="632955"/>
    <lineage>
        <taxon>Bacteria</taxon>
        <taxon>Pseudomonadati</taxon>
        <taxon>Pseudomonadota</taxon>
        <taxon>Gammaproteobacteria</taxon>
        <taxon>Moraxellales</taxon>
        <taxon>Moraxellaceae</taxon>
        <taxon>Acinetobacter</taxon>
    </lineage>
</organism>
<keyword evidence="1" id="KW-0812">Transmembrane</keyword>
<dbReference type="Proteomes" id="UP001243844">
    <property type="component" value="Unassembled WGS sequence"/>
</dbReference>
<dbReference type="AlphaFoldDB" id="A0AAW8J3K8"/>
<feature type="transmembrane region" description="Helical" evidence="1">
    <location>
        <begin position="57"/>
        <end position="73"/>
    </location>
</feature>
<keyword evidence="1" id="KW-1133">Transmembrane helix</keyword>
<proteinExistence type="predicted"/>
<protein>
    <recommendedName>
        <fullName evidence="4">DUF3137 domain-containing protein</fullName>
    </recommendedName>
</protein>
<gene>
    <name evidence="2" type="ORF">RFH47_00620</name>
</gene>
<reference evidence="2" key="1">
    <citation type="submission" date="2023-08" db="EMBL/GenBank/DDBJ databases">
        <title>Emergence of clinically-relevant ST2 carbapenem-resistant Acinetobacter baumannii strains in hospital sewages in Zhejiang, East of China.</title>
        <authorList>
            <person name="Kaichao C."/>
            <person name="Zhang R."/>
        </authorList>
    </citation>
    <scope>NUCLEOTIDE SEQUENCE</scope>
    <source>
        <strain evidence="2">M-RB-37</strain>
    </source>
</reference>
<evidence type="ECO:0008006" key="4">
    <source>
        <dbReference type="Google" id="ProtNLM"/>
    </source>
</evidence>
<dbReference type="RefSeq" id="WP_308980616.1">
    <property type="nucleotide sequence ID" value="NZ_JAVIDL010000001.1"/>
</dbReference>
<evidence type="ECO:0000313" key="2">
    <source>
        <dbReference type="EMBL" id="MDQ8934253.1"/>
    </source>
</evidence>
<evidence type="ECO:0000313" key="3">
    <source>
        <dbReference type="Proteomes" id="UP001243844"/>
    </source>
</evidence>